<evidence type="ECO:0000256" key="1">
    <source>
        <dbReference type="SAM" id="MobiDB-lite"/>
    </source>
</evidence>
<dbReference type="OrthoDB" id="6304538at2759"/>
<dbReference type="AlphaFoldDB" id="A0A8S9YGS1"/>
<feature type="non-terminal residue" evidence="2">
    <location>
        <position position="1"/>
    </location>
</feature>
<proteinExistence type="predicted"/>
<dbReference type="Proteomes" id="UP000822476">
    <property type="component" value="Unassembled WGS sequence"/>
</dbReference>
<comment type="caution">
    <text evidence="2">The sequence shown here is derived from an EMBL/GenBank/DDBJ whole genome shotgun (WGS) entry which is preliminary data.</text>
</comment>
<organism evidence="2 3">
    <name type="scientific">Paragonimus skrjabini miyazakii</name>
    <dbReference type="NCBI Taxonomy" id="59628"/>
    <lineage>
        <taxon>Eukaryota</taxon>
        <taxon>Metazoa</taxon>
        <taxon>Spiralia</taxon>
        <taxon>Lophotrochozoa</taxon>
        <taxon>Platyhelminthes</taxon>
        <taxon>Trematoda</taxon>
        <taxon>Digenea</taxon>
        <taxon>Plagiorchiida</taxon>
        <taxon>Troglotremata</taxon>
        <taxon>Troglotrematidae</taxon>
        <taxon>Paragonimus</taxon>
    </lineage>
</organism>
<accession>A0A8S9YGS1</accession>
<feature type="region of interest" description="Disordered" evidence="1">
    <location>
        <begin position="126"/>
        <end position="169"/>
    </location>
</feature>
<keyword evidence="3" id="KW-1185">Reference proteome</keyword>
<sequence>PRLRPLAAANFSRQYKALHNVLEKLHDCSSRTAVECFDSIIAFASEVVERAITGLPMDDSATGSSASSVQPRWMKKLGTGLPCGCCGGPVPIDSYRCDADQITFYSGCIEMADINECPFCGQQLRPQSPAIGPTPPEIAKSKSRAQPTTDVDLDEPGDSVSLEHGQKKA</sequence>
<reference evidence="2" key="1">
    <citation type="submission" date="2019-07" db="EMBL/GenBank/DDBJ databases">
        <title>Annotation for the trematode Paragonimus miyazaki's.</title>
        <authorList>
            <person name="Choi Y.-J."/>
        </authorList>
    </citation>
    <scope>NUCLEOTIDE SEQUENCE</scope>
    <source>
        <strain evidence="2">Japan</strain>
    </source>
</reference>
<protein>
    <submittedName>
        <fullName evidence="2">Uncharacterized protein</fullName>
    </submittedName>
</protein>
<dbReference type="EMBL" id="JTDE01005855">
    <property type="protein sequence ID" value="KAF7247114.1"/>
    <property type="molecule type" value="Genomic_DNA"/>
</dbReference>
<evidence type="ECO:0000313" key="3">
    <source>
        <dbReference type="Proteomes" id="UP000822476"/>
    </source>
</evidence>
<evidence type="ECO:0000313" key="2">
    <source>
        <dbReference type="EMBL" id="KAF7247114.1"/>
    </source>
</evidence>
<gene>
    <name evidence="2" type="ORF">EG68_10336</name>
</gene>
<name>A0A8S9YGS1_9TREM</name>